<dbReference type="InterPro" id="IPR029359">
    <property type="entry name" value="FAM181"/>
</dbReference>
<keyword evidence="3" id="KW-1185">Reference proteome</keyword>
<dbReference type="EMBL" id="JAWDGP010001162">
    <property type="protein sequence ID" value="KAK3793968.1"/>
    <property type="molecule type" value="Genomic_DNA"/>
</dbReference>
<sequence>MTSKDCPPYQHPIKMQPGLDTMIHNPDTVNLLNFLDVAACSIKMALERPPRSRRKVNHRKYLHTQLKRRETLSASKSGAEKGYNSKRCRRESSRLGLQNKSLNALFDLHKLEKNRNDYLVNSEDISSKITNGTKHFATGNGKTGSASFKQRKLPLSFFVEPGVEYVRPKGQSAPRQLQRSESSSELGAVDDLSNSDKYSSARSVSHNSTCSTGSDSVYPHDAHRLHFNQNNNQYHTSHNFYQQSLNSQGENSLSFLSSGVHPPFFPFSPSVDNYHGHSCLPASCQSGATLPNDTLESILDHNELHALLSGNSWPYSDMNTGEENSPEHHSLSLDMKESPKIVMGTSASTQEMFTGNHIDHDDVNDICHLDIFSRQGCIGISPVTAGVAMVTPSPSPASTSVDSPTSPSWTPCVFADQESAGFPSPFHDVPRGYTQSSPFSRGARRCYLQFSCHEETPYRPFTPYSDSSRALTMSPPRTLDPGAHLLLTCLGGMDQHDDSQSSAFQIQTQVEKFDQTFRGAVREYPNFSAPETLHNCVSLQNDKAKDKEFFHLSPQPSREARECAAATGHSLYPPGSSFDTSDEKTSLGISVTRPVADESSADSRAMNNDSDKRRLPGFPEAFPRHIPSAR</sequence>
<feature type="region of interest" description="Disordered" evidence="1">
    <location>
        <begin position="168"/>
        <end position="215"/>
    </location>
</feature>
<name>A0AAE1AU88_9GAST</name>
<accession>A0AAE1AU88</accession>
<evidence type="ECO:0000313" key="3">
    <source>
        <dbReference type="Proteomes" id="UP001283361"/>
    </source>
</evidence>
<dbReference type="Proteomes" id="UP001283361">
    <property type="component" value="Unassembled WGS sequence"/>
</dbReference>
<reference evidence="2" key="1">
    <citation type="journal article" date="2023" name="G3 (Bethesda)">
        <title>A reference genome for the long-term kleptoplast-retaining sea slug Elysia crispata morphotype clarki.</title>
        <authorList>
            <person name="Eastman K.E."/>
            <person name="Pendleton A.L."/>
            <person name="Shaikh M.A."/>
            <person name="Suttiyut T."/>
            <person name="Ogas R."/>
            <person name="Tomko P."/>
            <person name="Gavelis G."/>
            <person name="Widhalm J.R."/>
            <person name="Wisecaver J.H."/>
        </authorList>
    </citation>
    <scope>NUCLEOTIDE SEQUENCE</scope>
    <source>
        <strain evidence="2">ECLA1</strain>
    </source>
</reference>
<comment type="caution">
    <text evidence="2">The sequence shown here is derived from an EMBL/GenBank/DDBJ whole genome shotgun (WGS) entry which is preliminary data.</text>
</comment>
<evidence type="ECO:0000256" key="1">
    <source>
        <dbReference type="SAM" id="MobiDB-lite"/>
    </source>
</evidence>
<dbReference type="AlphaFoldDB" id="A0AAE1AU88"/>
<gene>
    <name evidence="2" type="ORF">RRG08_023063</name>
</gene>
<dbReference type="PANTHER" id="PTHR33766">
    <property type="entry name" value="PROTEIN FAM181B"/>
    <property type="match status" value="1"/>
</dbReference>
<feature type="compositionally biased region" description="Polar residues" evidence="1">
    <location>
        <begin position="195"/>
        <end position="215"/>
    </location>
</feature>
<feature type="compositionally biased region" description="Polar residues" evidence="1">
    <location>
        <begin position="173"/>
        <end position="185"/>
    </location>
</feature>
<proteinExistence type="predicted"/>
<evidence type="ECO:0000313" key="2">
    <source>
        <dbReference type="EMBL" id="KAK3793968.1"/>
    </source>
</evidence>
<protein>
    <submittedName>
        <fullName evidence="2">Uncharacterized protein</fullName>
    </submittedName>
</protein>
<feature type="region of interest" description="Disordered" evidence="1">
    <location>
        <begin position="71"/>
        <end position="92"/>
    </location>
</feature>
<dbReference type="PANTHER" id="PTHR33766:SF1">
    <property type="entry name" value="PROTEIN FAM181A"/>
    <property type="match status" value="1"/>
</dbReference>
<organism evidence="2 3">
    <name type="scientific">Elysia crispata</name>
    <name type="common">lettuce slug</name>
    <dbReference type="NCBI Taxonomy" id="231223"/>
    <lineage>
        <taxon>Eukaryota</taxon>
        <taxon>Metazoa</taxon>
        <taxon>Spiralia</taxon>
        <taxon>Lophotrochozoa</taxon>
        <taxon>Mollusca</taxon>
        <taxon>Gastropoda</taxon>
        <taxon>Heterobranchia</taxon>
        <taxon>Euthyneura</taxon>
        <taxon>Panpulmonata</taxon>
        <taxon>Sacoglossa</taxon>
        <taxon>Placobranchoidea</taxon>
        <taxon>Plakobranchidae</taxon>
        <taxon>Elysia</taxon>
    </lineage>
</organism>
<feature type="region of interest" description="Disordered" evidence="1">
    <location>
        <begin position="554"/>
        <end position="630"/>
    </location>
</feature>